<evidence type="ECO:0000313" key="2">
    <source>
        <dbReference type="EMBL" id="SJM93434.1"/>
    </source>
</evidence>
<keyword evidence="3" id="KW-1185">Reference proteome</keyword>
<dbReference type="EMBL" id="FUKJ01000257">
    <property type="protein sequence ID" value="SJM93434.1"/>
    <property type="molecule type" value="Genomic_DNA"/>
</dbReference>
<reference evidence="3" key="1">
    <citation type="submission" date="2017-02" db="EMBL/GenBank/DDBJ databases">
        <authorList>
            <person name="Daims H."/>
        </authorList>
    </citation>
    <scope>NUCLEOTIDE SEQUENCE [LARGE SCALE GENOMIC DNA]</scope>
</reference>
<accession>A0A1R4HB02</accession>
<dbReference type="InterPro" id="IPR009288">
    <property type="entry name" value="AIG2-like_dom"/>
</dbReference>
<dbReference type="Gene3D" id="3.10.490.10">
    <property type="entry name" value="Gamma-glutamyl cyclotransferase-like"/>
    <property type="match status" value="1"/>
</dbReference>
<dbReference type="InterPro" id="IPR036568">
    <property type="entry name" value="GGCT-like_sf"/>
</dbReference>
<evidence type="ECO:0000313" key="3">
    <source>
        <dbReference type="Proteomes" id="UP000195442"/>
    </source>
</evidence>
<protein>
    <recommendedName>
        <fullName evidence="1">Gamma-glutamylcyclotransferase AIG2-like domain-containing protein</fullName>
    </recommendedName>
</protein>
<dbReference type="SUPFAM" id="SSF110857">
    <property type="entry name" value="Gamma-glutamyl cyclotransferase-like"/>
    <property type="match status" value="1"/>
</dbReference>
<sequence>MASKNVSPSKASNPKIRYQALFVYGSLRRDVNDGLCELLERYTDFIDYGTYQGLLYNIDNYPGVVASNNPSHLVVGEVYRLHDPHRVLSSLDVYEECSPNFSKPTEYLRDIRYVQLLNNDIIPAWIYLYNHPTDNLKLIASGDFLCLQNSLL</sequence>
<dbReference type="InterPro" id="IPR013024">
    <property type="entry name" value="GGCT-like"/>
</dbReference>
<feature type="domain" description="Gamma-glutamylcyclotransferase AIG2-like" evidence="1">
    <location>
        <begin position="21"/>
        <end position="144"/>
    </location>
</feature>
<name>A0A1R4HB02_9GAMM</name>
<dbReference type="RefSeq" id="WP_087147376.1">
    <property type="nucleotide sequence ID" value="NZ_FUKJ01000257.1"/>
</dbReference>
<gene>
    <name evidence="2" type="ORF">CRENPOLYSF2_330007</name>
</gene>
<dbReference type="AlphaFoldDB" id="A0A1R4HB02"/>
<evidence type="ECO:0000259" key="1">
    <source>
        <dbReference type="Pfam" id="PF06094"/>
    </source>
</evidence>
<dbReference type="Pfam" id="PF06094">
    <property type="entry name" value="GGACT"/>
    <property type="match status" value="1"/>
</dbReference>
<dbReference type="OrthoDB" id="482277at2"/>
<dbReference type="Proteomes" id="UP000195442">
    <property type="component" value="Unassembled WGS sequence"/>
</dbReference>
<proteinExistence type="predicted"/>
<dbReference type="CDD" id="cd06661">
    <property type="entry name" value="GGCT_like"/>
    <property type="match status" value="1"/>
</dbReference>
<organism evidence="2 3">
    <name type="scientific">Crenothrix polyspora</name>
    <dbReference type="NCBI Taxonomy" id="360316"/>
    <lineage>
        <taxon>Bacteria</taxon>
        <taxon>Pseudomonadati</taxon>
        <taxon>Pseudomonadota</taxon>
        <taxon>Gammaproteobacteria</taxon>
        <taxon>Methylococcales</taxon>
        <taxon>Crenotrichaceae</taxon>
        <taxon>Crenothrix</taxon>
    </lineage>
</organism>